<keyword evidence="5" id="KW-1185">Reference proteome</keyword>
<accession>A0ABR6ZT37</accession>
<organism evidence="4 5">
    <name type="scientific">Undibacterium hunanense</name>
    <dbReference type="NCBI Taxonomy" id="2762292"/>
    <lineage>
        <taxon>Bacteria</taxon>
        <taxon>Pseudomonadati</taxon>
        <taxon>Pseudomonadota</taxon>
        <taxon>Betaproteobacteria</taxon>
        <taxon>Burkholderiales</taxon>
        <taxon>Oxalobacteraceae</taxon>
        <taxon>Undibacterium</taxon>
    </lineage>
</organism>
<dbReference type="Gene3D" id="3.40.630.30">
    <property type="match status" value="1"/>
</dbReference>
<dbReference type="PANTHER" id="PTHR43877:SF2">
    <property type="entry name" value="AMINOALKYLPHOSPHONATE N-ACETYLTRANSFERASE-RELATED"/>
    <property type="match status" value="1"/>
</dbReference>
<protein>
    <submittedName>
        <fullName evidence="4">GNAT family N-acetyltransferase</fullName>
    </submittedName>
</protein>
<dbReference type="PROSITE" id="PS51186">
    <property type="entry name" value="GNAT"/>
    <property type="match status" value="1"/>
</dbReference>
<keyword evidence="2" id="KW-0012">Acyltransferase</keyword>
<dbReference type="InterPro" id="IPR050832">
    <property type="entry name" value="Bact_Acetyltransf"/>
</dbReference>
<dbReference type="InterPro" id="IPR016181">
    <property type="entry name" value="Acyl_CoA_acyltransferase"/>
</dbReference>
<dbReference type="Pfam" id="PF00583">
    <property type="entry name" value="Acetyltransf_1"/>
    <property type="match status" value="1"/>
</dbReference>
<sequence>MNIEKLDPASDAAGRLIALSDVYMAALYPAESNHLESLTALAQDNVMFLGCHIDGQLAACGAVKILFDVDAQLNYGEIKRVFVPDEFRGKGLSKLIMRALEDHLLAHDIRVARLETGIRQPEALSLYFRLGYAERAAFGDYEENPLSVFMEKNLLA</sequence>
<dbReference type="InterPro" id="IPR000182">
    <property type="entry name" value="GNAT_dom"/>
</dbReference>
<evidence type="ECO:0000313" key="4">
    <source>
        <dbReference type="EMBL" id="MBC3918779.1"/>
    </source>
</evidence>
<keyword evidence="1" id="KW-0808">Transferase</keyword>
<evidence type="ECO:0000256" key="2">
    <source>
        <dbReference type="ARBA" id="ARBA00023315"/>
    </source>
</evidence>
<evidence type="ECO:0000259" key="3">
    <source>
        <dbReference type="PROSITE" id="PS51186"/>
    </source>
</evidence>
<evidence type="ECO:0000256" key="1">
    <source>
        <dbReference type="ARBA" id="ARBA00022679"/>
    </source>
</evidence>
<evidence type="ECO:0000313" key="5">
    <source>
        <dbReference type="Proteomes" id="UP000650424"/>
    </source>
</evidence>
<dbReference type="CDD" id="cd04301">
    <property type="entry name" value="NAT_SF"/>
    <property type="match status" value="1"/>
</dbReference>
<feature type="domain" description="N-acetyltransferase" evidence="3">
    <location>
        <begin position="1"/>
        <end position="155"/>
    </location>
</feature>
<proteinExistence type="predicted"/>
<dbReference type="Proteomes" id="UP000650424">
    <property type="component" value="Unassembled WGS sequence"/>
</dbReference>
<reference evidence="4 5" key="1">
    <citation type="submission" date="2020-08" db="EMBL/GenBank/DDBJ databases">
        <title>Novel species isolated from subtropical streams in China.</title>
        <authorList>
            <person name="Lu H."/>
        </authorList>
    </citation>
    <scope>NUCLEOTIDE SEQUENCE [LARGE SCALE GENOMIC DNA]</scope>
    <source>
        <strain evidence="4 5">CY18W</strain>
    </source>
</reference>
<dbReference type="PANTHER" id="PTHR43877">
    <property type="entry name" value="AMINOALKYLPHOSPHONATE N-ACETYLTRANSFERASE-RELATED-RELATED"/>
    <property type="match status" value="1"/>
</dbReference>
<dbReference type="EMBL" id="JACOGF010000007">
    <property type="protein sequence ID" value="MBC3918779.1"/>
    <property type="molecule type" value="Genomic_DNA"/>
</dbReference>
<comment type="caution">
    <text evidence="4">The sequence shown here is derived from an EMBL/GenBank/DDBJ whole genome shotgun (WGS) entry which is preliminary data.</text>
</comment>
<name>A0ABR6ZT37_9BURK</name>
<dbReference type="SUPFAM" id="SSF55729">
    <property type="entry name" value="Acyl-CoA N-acyltransferases (Nat)"/>
    <property type="match status" value="1"/>
</dbReference>
<gene>
    <name evidence="4" type="ORF">H8L32_14890</name>
</gene>
<dbReference type="RefSeq" id="WP_186948045.1">
    <property type="nucleotide sequence ID" value="NZ_JACOGF010000007.1"/>
</dbReference>